<evidence type="ECO:0000256" key="2">
    <source>
        <dbReference type="SAM" id="MobiDB-lite"/>
    </source>
</evidence>
<feature type="transmembrane region" description="Helical" evidence="3">
    <location>
        <begin position="1125"/>
        <end position="1151"/>
    </location>
</feature>
<comment type="caution">
    <text evidence="5">The sequence shown here is derived from an EMBL/GenBank/DDBJ whole genome shotgun (WGS) entry which is preliminary data.</text>
</comment>
<feature type="coiled-coil region" evidence="1">
    <location>
        <begin position="950"/>
        <end position="999"/>
    </location>
</feature>
<feature type="coiled-coil region" evidence="1">
    <location>
        <begin position="664"/>
        <end position="788"/>
    </location>
</feature>
<gene>
    <name evidence="5" type="ORF">EI290_21480</name>
</gene>
<keyword evidence="1" id="KW-0175">Coiled coil</keyword>
<dbReference type="OrthoDB" id="966051at2"/>
<dbReference type="Pfam" id="PF20155">
    <property type="entry name" value="TMP_3"/>
    <property type="match status" value="1"/>
</dbReference>
<keyword evidence="3" id="KW-1133">Transmembrane helix</keyword>
<sequence>MDIDGGIRLDLGQPIEGLNQLGEAARNLQREINAFNDVGKRNYQRMAEQALAFQQRVAELAAEQRAATAAFRSAQAAVEQATKDAAKAEERLADARKRANNSEAVQKWTQELTKARQRLAEATQAEKENRKAVEETTRARQQEVTQQKLSVAAAKDAAAAERERAKAAAAAAREQSTPKAPSSGGGIFSSLTGGGSLLTGIAGRILPVVAGLQLVDKAIEKVKEGISKRAEQSGLQATFTALAGSASAGAKEFVYIKQQADAFGVTLGPLAKAYTGIYAAGKEANLTVAQTRSIFQAVTAETKALGKSDEDLERALRAVQQMLSKNVVSSEELRGQLGDVLPDATGKAAKALGVSTAELDKMLRKGQIVATDFLPKFAAELQKSYGQGSADAATQLRSNLSRINTFIDEQAARVGALVEPVVKYIADLVGAPAKLSQSLQQELVDLETSAQKIRETNVGSKERIELIKELQQQYPAYLGNLNAETATNQQLSLAIDKVSESLVNRIVIQRKEEEIGEQAQKTADKRIAALEAERQLREKLVNIQRQNESQRRRSSTFVDETGDRRPVRSLREEFSGLDLAAQAELATDAIAKGEAGISRQNAAYLSLVGALKDYRQAQIELAAEDVRGNDLSAEKRRLMRELGIEETKAAGATTTNTAAQQGLIEKLRAQREELIKRRTALQGEFNDPVYRKQVDAFNTQIEAIDKKLAELENKGQKARSNQLEAAYKAVLAARKKLREEYDKALLAELQKDGKAQAEEQLKQDLASIKQLEDTIREKERLYKKKGGKGLDADGQLSLEQQAQINKLTADAQRRHDETLEALERQTNARILDLQRDSDEKQVAQLRAKFDEEIRLARAAKNERLVIALEEAKERQLQELQEAQEVARIQAETQAKVEAIRRRKTPIISVGGPDVTADQTNNPALEGARQENFFRRLLARAAVDIERDKQRDILNAQIDGANDELRAMRNNFTRQGIERKKALQDSITDAEAALNKLGKAPKFDVLKLLGVKEEDRAKAEQAFNTLTQNVISAVGQMFQAEQQAAANRAGTASTAISELQSQLQAEIALRKEGSASNIATLREQINEQKRIRKEALADQRKAAQAQVVVDSITQGSSVATAAANVLAVFAPLGPAGFIAGIAAASLLVGAFIKAKVNAFKAAGDVGGGGSNPGYFKGGYTGGRSIFEERGPVHGQEFVVDHKKTRENRSFLEALHQDRLHTLRLDDPTLQKLSLPQWSVPTTPLNLPKISPDVLPRLQEARQQTQEQQVVINRELQAELVKTNQKLDTAIAQLKLIDKTRVVPLMPGGVTTTFDPETNITQLHTLEEE</sequence>
<feature type="region of interest" description="Disordered" evidence="2">
    <location>
        <begin position="164"/>
        <end position="186"/>
    </location>
</feature>
<accession>A0A3R9LUV7</accession>
<keyword evidence="3" id="KW-0812">Transmembrane</keyword>
<evidence type="ECO:0000313" key="5">
    <source>
        <dbReference type="EMBL" id="RSK23962.1"/>
    </source>
</evidence>
<evidence type="ECO:0000256" key="1">
    <source>
        <dbReference type="SAM" id="Coils"/>
    </source>
</evidence>
<feature type="coiled-coil region" evidence="1">
    <location>
        <begin position="842"/>
        <end position="889"/>
    </location>
</feature>
<reference evidence="5 6" key="1">
    <citation type="submission" date="2018-12" db="EMBL/GenBank/DDBJ databases">
        <authorList>
            <person name="Feng G."/>
            <person name="Zhu H."/>
        </authorList>
    </citation>
    <scope>NUCLEOTIDE SEQUENCE [LARGE SCALE GENOMIC DNA]</scope>
    <source>
        <strain evidence="5 6">9PBR-2</strain>
    </source>
</reference>
<evidence type="ECO:0000259" key="4">
    <source>
        <dbReference type="Pfam" id="PF20155"/>
    </source>
</evidence>
<dbReference type="EMBL" id="RWIS01000021">
    <property type="protein sequence ID" value="RSK23962.1"/>
    <property type="molecule type" value="Genomic_DNA"/>
</dbReference>
<feature type="compositionally biased region" description="Basic and acidic residues" evidence="2">
    <location>
        <begin position="124"/>
        <end position="141"/>
    </location>
</feature>
<feature type="coiled-coil region" evidence="1">
    <location>
        <begin position="1077"/>
        <end position="1105"/>
    </location>
</feature>
<feature type="region of interest" description="Disordered" evidence="2">
    <location>
        <begin position="118"/>
        <end position="150"/>
    </location>
</feature>
<evidence type="ECO:0000313" key="6">
    <source>
        <dbReference type="Proteomes" id="UP000280066"/>
    </source>
</evidence>
<dbReference type="InterPro" id="IPR013491">
    <property type="entry name" value="Tape_meas_N"/>
</dbReference>
<keyword evidence="6" id="KW-1185">Reference proteome</keyword>
<dbReference type="NCBIfam" id="TIGR02675">
    <property type="entry name" value="tape_meas_nterm"/>
    <property type="match status" value="1"/>
</dbReference>
<proteinExistence type="predicted"/>
<protein>
    <recommendedName>
        <fullName evidence="4">Tape measure protein N-terminal domain-containing protein</fullName>
    </recommendedName>
</protein>
<dbReference type="Proteomes" id="UP000280066">
    <property type="component" value="Unassembled WGS sequence"/>
</dbReference>
<evidence type="ECO:0000256" key="3">
    <source>
        <dbReference type="SAM" id="Phobius"/>
    </source>
</evidence>
<feature type="domain" description="Tape measure protein N-terminal" evidence="4">
    <location>
        <begin position="230"/>
        <end position="404"/>
    </location>
</feature>
<organism evidence="5 6">
    <name type="scientific">Hymenobacter metallilatus</name>
    <dbReference type="NCBI Taxonomy" id="2493666"/>
    <lineage>
        <taxon>Bacteria</taxon>
        <taxon>Pseudomonadati</taxon>
        <taxon>Bacteroidota</taxon>
        <taxon>Cytophagia</taxon>
        <taxon>Cytophagales</taxon>
        <taxon>Hymenobacteraceae</taxon>
        <taxon>Hymenobacter</taxon>
    </lineage>
</organism>
<feature type="region of interest" description="Disordered" evidence="2">
    <location>
        <begin position="545"/>
        <end position="564"/>
    </location>
</feature>
<name>A0A3R9LUV7_9BACT</name>
<keyword evidence="3" id="KW-0472">Membrane</keyword>